<dbReference type="InterPro" id="IPR002656">
    <property type="entry name" value="Acyl_transf_3_dom"/>
</dbReference>
<keyword evidence="3" id="KW-0012">Acyltransferase</keyword>
<keyword evidence="1" id="KW-0812">Transmembrane</keyword>
<feature type="transmembrane region" description="Helical" evidence="1">
    <location>
        <begin position="255"/>
        <end position="271"/>
    </location>
</feature>
<accession>A0A2A4FQL3</accession>
<feature type="transmembrane region" description="Helical" evidence="1">
    <location>
        <begin position="90"/>
        <end position="112"/>
    </location>
</feature>
<dbReference type="Pfam" id="PF01757">
    <property type="entry name" value="Acyl_transf_3"/>
    <property type="match status" value="1"/>
</dbReference>
<dbReference type="PANTHER" id="PTHR23028:SF53">
    <property type="entry name" value="ACYL_TRANSF_3 DOMAIN-CONTAINING PROTEIN"/>
    <property type="match status" value="1"/>
</dbReference>
<keyword evidence="1" id="KW-1133">Transmembrane helix</keyword>
<feature type="transmembrane region" description="Helical" evidence="1">
    <location>
        <begin position="46"/>
        <end position="64"/>
    </location>
</feature>
<evidence type="ECO:0000313" key="3">
    <source>
        <dbReference type="EMBL" id="PCE40457.1"/>
    </source>
</evidence>
<dbReference type="PANTHER" id="PTHR23028">
    <property type="entry name" value="ACETYLTRANSFERASE"/>
    <property type="match status" value="1"/>
</dbReference>
<dbReference type="GO" id="GO:0016747">
    <property type="term" value="F:acyltransferase activity, transferring groups other than amino-acyl groups"/>
    <property type="evidence" value="ECO:0007669"/>
    <property type="project" value="InterPro"/>
</dbReference>
<keyword evidence="1" id="KW-0472">Membrane</keyword>
<feature type="transmembrane region" description="Helical" evidence="1">
    <location>
        <begin position="316"/>
        <end position="338"/>
    </location>
</feature>
<evidence type="ECO:0000313" key="4">
    <source>
        <dbReference type="Proteomes" id="UP000218934"/>
    </source>
</evidence>
<dbReference type="EMBL" id="NWUF01000028">
    <property type="protein sequence ID" value="PCE40457.1"/>
    <property type="molecule type" value="Genomic_DNA"/>
</dbReference>
<gene>
    <name evidence="3" type="ORF">COO09_20415</name>
</gene>
<feature type="transmembrane region" description="Helical" evidence="1">
    <location>
        <begin position="283"/>
        <end position="304"/>
    </location>
</feature>
<dbReference type="KEGG" id="rdi:CMV14_04920"/>
<feature type="domain" description="Acyltransferase 3" evidence="2">
    <location>
        <begin position="13"/>
        <end position="335"/>
    </location>
</feature>
<reference evidence="3 4" key="1">
    <citation type="submission" date="2017-09" db="EMBL/GenBank/DDBJ databases">
        <title>The Catabolism of 3,6-Dichlorosalicylic acid is Initiated by the Cytochrome P450 Monooxygenase DsmABC in Rhizorhabdus dicambivorans Ndbn-20.</title>
        <authorList>
            <person name="Na L."/>
        </authorList>
    </citation>
    <scope>NUCLEOTIDE SEQUENCE [LARGE SCALE GENOMIC DNA]</scope>
    <source>
        <strain evidence="3 4">Ndbn-20m</strain>
    </source>
</reference>
<dbReference type="InterPro" id="IPR050879">
    <property type="entry name" value="Acyltransferase_3"/>
</dbReference>
<dbReference type="Proteomes" id="UP000218934">
    <property type="component" value="Unassembled WGS sequence"/>
</dbReference>
<proteinExistence type="predicted"/>
<dbReference type="GO" id="GO:0016020">
    <property type="term" value="C:membrane"/>
    <property type="evidence" value="ECO:0007669"/>
    <property type="project" value="TreeGrafter"/>
</dbReference>
<dbReference type="RefSeq" id="WP_066968552.1">
    <property type="nucleotide sequence ID" value="NZ_CP023449.1"/>
</dbReference>
<evidence type="ECO:0000256" key="1">
    <source>
        <dbReference type="SAM" id="Phobius"/>
    </source>
</evidence>
<feature type="transmembrane region" description="Helical" evidence="1">
    <location>
        <begin position="232"/>
        <end position="249"/>
    </location>
</feature>
<name>A0A2A4FQL3_9SPHN</name>
<dbReference type="AlphaFoldDB" id="A0A2A4FQL3"/>
<evidence type="ECO:0000259" key="2">
    <source>
        <dbReference type="Pfam" id="PF01757"/>
    </source>
</evidence>
<comment type="caution">
    <text evidence="3">The sequence shown here is derived from an EMBL/GenBank/DDBJ whole genome shotgun (WGS) entry which is preliminary data.</text>
</comment>
<dbReference type="OrthoDB" id="9796461at2"/>
<feature type="transmembrane region" description="Helical" evidence="1">
    <location>
        <begin position="204"/>
        <end position="225"/>
    </location>
</feature>
<feature type="transmembrane region" description="Helical" evidence="1">
    <location>
        <begin position="141"/>
        <end position="160"/>
    </location>
</feature>
<organism evidence="3 4">
    <name type="scientific">Rhizorhabdus dicambivorans</name>
    <dbReference type="NCBI Taxonomy" id="1850238"/>
    <lineage>
        <taxon>Bacteria</taxon>
        <taxon>Pseudomonadati</taxon>
        <taxon>Pseudomonadota</taxon>
        <taxon>Alphaproteobacteria</taxon>
        <taxon>Sphingomonadales</taxon>
        <taxon>Sphingomonadaceae</taxon>
        <taxon>Rhizorhabdus</taxon>
    </lineage>
</organism>
<keyword evidence="4" id="KW-1185">Reference proteome</keyword>
<sequence>MQVRHELRPLTSARGIAAWYVVLYHIRESASGSLPQGVIDFLAKGYLAVDFFFVLSGFVIWLNYRSLLGEHRWRAVPHFLWRRLARIWPLHLLVLLGAVGFALACVATGRALPPDYRWETLPFHLLLLQNWGFLPELGWNVPAWSISCELGAYLVFPLLVTRIDWQRTSTPVLIALLGLLMLGLFGVFTAMGKPLLGNDIPHLGLPRCLFEFAMGTIVAALWLRWRDAPNRPALIAGVLGVAGLAAYFAGAPETLALPFTFVTFLLMLALTSERPSPMKGRMIHWFGEISYATYLAHAFLYMLFKIAFVSDVNDVPLPLIGLFLLIVVAVSAALYHGFELPAQKWMNRRGPKRP</sequence>
<keyword evidence="3" id="KW-0808">Transferase</keyword>
<protein>
    <submittedName>
        <fullName evidence="3">Acyltransferase</fullName>
    </submittedName>
</protein>
<feature type="transmembrane region" description="Helical" evidence="1">
    <location>
        <begin position="172"/>
        <end position="192"/>
    </location>
</feature>
<dbReference type="GO" id="GO:0009103">
    <property type="term" value="P:lipopolysaccharide biosynthetic process"/>
    <property type="evidence" value="ECO:0007669"/>
    <property type="project" value="TreeGrafter"/>
</dbReference>